<dbReference type="InterPro" id="IPR055414">
    <property type="entry name" value="LRR_R13L4/SHOC2-like"/>
</dbReference>
<evidence type="ECO:0000256" key="24">
    <source>
        <dbReference type="SAM" id="Phobius"/>
    </source>
</evidence>
<comment type="catalytic activity">
    <reaction evidence="21">
        <text>L-threonyl-[protein] + ATP = O-phospho-L-threonyl-[protein] + ADP + H(+)</text>
        <dbReference type="Rhea" id="RHEA:46608"/>
        <dbReference type="Rhea" id="RHEA-COMP:11060"/>
        <dbReference type="Rhea" id="RHEA-COMP:11605"/>
        <dbReference type="ChEBI" id="CHEBI:15378"/>
        <dbReference type="ChEBI" id="CHEBI:30013"/>
        <dbReference type="ChEBI" id="CHEBI:30616"/>
        <dbReference type="ChEBI" id="CHEBI:61977"/>
        <dbReference type="ChEBI" id="CHEBI:456216"/>
        <dbReference type="EC" id="2.7.11.1"/>
    </reaction>
</comment>
<dbReference type="Pfam" id="PF00560">
    <property type="entry name" value="LRR_1"/>
    <property type="match status" value="4"/>
</dbReference>
<evidence type="ECO:0000256" key="10">
    <source>
        <dbReference type="ARBA" id="ARBA00022679"/>
    </source>
</evidence>
<evidence type="ECO:0000256" key="18">
    <source>
        <dbReference type="ARBA" id="ARBA00023136"/>
    </source>
</evidence>
<dbReference type="Pfam" id="PF00069">
    <property type="entry name" value="Pkinase"/>
    <property type="match status" value="1"/>
</dbReference>
<evidence type="ECO:0000256" key="14">
    <source>
        <dbReference type="ARBA" id="ARBA00022741"/>
    </source>
</evidence>
<dbReference type="InterPro" id="IPR013210">
    <property type="entry name" value="LRR_N_plant-typ"/>
</dbReference>
<comment type="catalytic activity">
    <reaction evidence="22">
        <text>L-seryl-[protein] + ATP = O-phospho-L-seryl-[protein] + ADP + H(+)</text>
        <dbReference type="Rhea" id="RHEA:17989"/>
        <dbReference type="Rhea" id="RHEA-COMP:9863"/>
        <dbReference type="Rhea" id="RHEA-COMP:11604"/>
        <dbReference type="ChEBI" id="CHEBI:15378"/>
        <dbReference type="ChEBI" id="CHEBI:29999"/>
        <dbReference type="ChEBI" id="CHEBI:30616"/>
        <dbReference type="ChEBI" id="CHEBI:83421"/>
        <dbReference type="ChEBI" id="CHEBI:456216"/>
        <dbReference type="EC" id="2.7.11.1"/>
    </reaction>
</comment>
<gene>
    <name evidence="26" type="ORF">MIMGU_mgv1a022492mg</name>
</gene>
<keyword evidence="15" id="KW-0418">Kinase</keyword>
<evidence type="ECO:0000256" key="7">
    <source>
        <dbReference type="ARBA" id="ARBA00022527"/>
    </source>
</evidence>
<dbReference type="Proteomes" id="UP000030748">
    <property type="component" value="Unassembled WGS sequence"/>
</dbReference>
<keyword evidence="8" id="KW-0597">Phosphoprotein</keyword>
<dbReference type="FunFam" id="3.80.10.10:FF:000275">
    <property type="entry name" value="Leucine-rich repeat receptor-like protein kinase"/>
    <property type="match status" value="1"/>
</dbReference>
<keyword evidence="9" id="KW-0433">Leucine-rich repeat</keyword>
<reference evidence="26 27" key="1">
    <citation type="journal article" date="2013" name="Proc. Natl. Acad. Sci. U.S.A.">
        <title>Fine-scale variation in meiotic recombination in Mimulus inferred from population shotgun sequencing.</title>
        <authorList>
            <person name="Hellsten U."/>
            <person name="Wright K.M."/>
            <person name="Jenkins J."/>
            <person name="Shu S."/>
            <person name="Yuan Y."/>
            <person name="Wessler S.R."/>
            <person name="Schmutz J."/>
            <person name="Willis J.H."/>
            <person name="Rokhsar D.S."/>
        </authorList>
    </citation>
    <scope>NUCLEOTIDE SEQUENCE [LARGE SCALE GENOMIC DNA]</scope>
    <source>
        <strain evidence="27">cv. DUN x IM62</strain>
    </source>
</reference>
<dbReference type="FunFam" id="1.10.510.10:FF:000358">
    <property type="entry name" value="Putative leucine-rich repeat receptor-like serine/threonine-protein kinase"/>
    <property type="match status" value="1"/>
</dbReference>
<organism evidence="26 27">
    <name type="scientific">Erythranthe guttata</name>
    <name type="common">Yellow monkey flower</name>
    <name type="synonym">Mimulus guttatus</name>
    <dbReference type="NCBI Taxonomy" id="4155"/>
    <lineage>
        <taxon>Eukaryota</taxon>
        <taxon>Viridiplantae</taxon>
        <taxon>Streptophyta</taxon>
        <taxon>Embryophyta</taxon>
        <taxon>Tracheophyta</taxon>
        <taxon>Spermatophyta</taxon>
        <taxon>Magnoliopsida</taxon>
        <taxon>eudicotyledons</taxon>
        <taxon>Gunneridae</taxon>
        <taxon>Pentapetalae</taxon>
        <taxon>asterids</taxon>
        <taxon>lamiids</taxon>
        <taxon>Lamiales</taxon>
        <taxon>Phrymaceae</taxon>
        <taxon>Erythranthe</taxon>
    </lineage>
</organism>
<dbReference type="GO" id="GO:0016020">
    <property type="term" value="C:membrane"/>
    <property type="evidence" value="ECO:0000318"/>
    <property type="project" value="GO_Central"/>
</dbReference>
<dbReference type="Pfam" id="PF23598">
    <property type="entry name" value="LRR_14"/>
    <property type="match status" value="1"/>
</dbReference>
<evidence type="ECO:0000256" key="3">
    <source>
        <dbReference type="ARBA" id="ARBA00008684"/>
    </source>
</evidence>
<dbReference type="Pfam" id="PF08263">
    <property type="entry name" value="LRRNT_2"/>
    <property type="match status" value="1"/>
</dbReference>
<evidence type="ECO:0000256" key="20">
    <source>
        <dbReference type="ARBA" id="ARBA00023180"/>
    </source>
</evidence>
<keyword evidence="19" id="KW-0675">Receptor</keyword>
<dbReference type="FunFam" id="3.80.10.10:FF:000095">
    <property type="entry name" value="LRR receptor-like serine/threonine-protein kinase GSO1"/>
    <property type="match status" value="1"/>
</dbReference>
<evidence type="ECO:0000256" key="12">
    <source>
        <dbReference type="ARBA" id="ARBA00022729"/>
    </source>
</evidence>
<evidence type="ECO:0000256" key="8">
    <source>
        <dbReference type="ARBA" id="ARBA00022553"/>
    </source>
</evidence>
<keyword evidence="16 23" id="KW-0067">ATP-binding</keyword>
<proteinExistence type="inferred from homology"/>
<dbReference type="AlphaFoldDB" id="A0A022RTS1"/>
<keyword evidence="17 24" id="KW-1133">Transmembrane helix</keyword>
<dbReference type="Gene3D" id="3.80.10.10">
    <property type="entry name" value="Ribonuclease Inhibitor"/>
    <property type="match status" value="4"/>
</dbReference>
<dbReference type="PROSITE" id="PS00107">
    <property type="entry name" value="PROTEIN_KINASE_ATP"/>
    <property type="match status" value="1"/>
</dbReference>
<dbReference type="InterPro" id="IPR000719">
    <property type="entry name" value="Prot_kinase_dom"/>
</dbReference>
<dbReference type="SUPFAM" id="SSF52047">
    <property type="entry name" value="RNI-like"/>
    <property type="match status" value="1"/>
</dbReference>
<dbReference type="InterPro" id="IPR032675">
    <property type="entry name" value="LRR_dom_sf"/>
</dbReference>
<evidence type="ECO:0000256" key="5">
    <source>
        <dbReference type="ARBA" id="ARBA00012513"/>
    </source>
</evidence>
<dbReference type="STRING" id="4155.A0A022RTS1"/>
<keyword evidence="18 24" id="KW-0472">Membrane</keyword>
<evidence type="ECO:0000256" key="1">
    <source>
        <dbReference type="ARBA" id="ARBA00004162"/>
    </source>
</evidence>
<evidence type="ECO:0000256" key="9">
    <source>
        <dbReference type="ARBA" id="ARBA00022614"/>
    </source>
</evidence>
<dbReference type="GO" id="GO:0033612">
    <property type="term" value="F:receptor serine/threonine kinase binding"/>
    <property type="evidence" value="ECO:0000318"/>
    <property type="project" value="GO_Central"/>
</dbReference>
<dbReference type="FunFam" id="3.80.10.10:FF:000317">
    <property type="entry name" value="Inactive leucine-rich repeat receptor-like protein kinase"/>
    <property type="match status" value="1"/>
</dbReference>
<sequence length="1022" mass="112902">LFQMSYYCLAIKYSTTLETDKSALLALKSHITLDLDSILAKNWTNSSSVCNWIGVTCGLRHDRVTALNISYMGLSGTTPPQLGDLSFLVSLDFSYNLFSGVLPQQLSLLRRLKFISLEVNNLSGEIPSWLHNLQTLFMEFNHLSGPIPSSIFNMSALKAISFTQNELSGSLPSDLCSHLPRLERIYLSENQLSGEIPSNLSECSQLQIVGLSYNSFSGQIPREIDNLKFLQMLYLGGNNLSGSLPRQIGKLYQLETLILGSNNFTGFIPLEIFNMSNLRIISLSANSLPDSLPTNFGHGLPVLEELYLRGNGLSGSIPYSITNCSKLRVIELSDNFFTGFVPHFLGNLRMLERLHLLNSNLRTESTSLELSFITSLTNCRSLIVLRIADNPLEGIIPASVGNLSTSLQAFDASNCKIKGIIPSEIGNVSSLVTLSLSENELSGNIPPTVSHLQNFQGLYLKSNNLIGSIPEGFCDLHSLVELSLSRNKFSGRIPECLGNITSLRSLILDSNMLTSSIPSSVWRLKDLLELSLSSNSLIGFISPEIGNLVSANYIDLSMNHLSDSIPSTIGNLISLSGMSLAHNLLEGSIPESVGKMISLEIIDLSYNNLSGSIPKSLEKLQYLDYFNVSFNALRGEIPTGGPFVNFTIESFKGNEALCGIPRFNLPICNHNVSKHKSKMKRVRLALFILVGVVALVSLISLAFIFIRYKRKSKTVNEIDGLGIPTVPERISYYELLQATEQFSETNLLGMGSFGSVYKAVLRDGKILAVKVFNSLSEVASKSFEVECEVLRHIRHRNLTKVMSSCSNEDFKALVLEYMPNGNLDKWLYAHNYCLDLMQRLNIMIDVACALEYLHHGYSTLIVHCDLKPSNVLLDEEMVAHVSDFGIAKLLGEGESTIHTDTLATMGYIAPEYGLEGLVSTRCDVYSYGVMVMETFTRKRPSDDMFGGDLTLKSWVQSSLNNKSSSEVIDVNLLNTENDQGFEKNVQCVSSVLELALRCCADSFGDRINMKEALTELQKIKIL</sequence>
<evidence type="ECO:0000256" key="6">
    <source>
        <dbReference type="ARBA" id="ARBA00022475"/>
    </source>
</evidence>
<keyword evidence="6" id="KW-1003">Cell membrane</keyword>
<dbReference type="GO" id="GO:0004674">
    <property type="term" value="F:protein serine/threonine kinase activity"/>
    <property type="evidence" value="ECO:0007669"/>
    <property type="project" value="UniProtKB-KW"/>
</dbReference>
<evidence type="ECO:0000256" key="11">
    <source>
        <dbReference type="ARBA" id="ARBA00022692"/>
    </source>
</evidence>
<comment type="subcellular location">
    <subcellularLocation>
        <location evidence="1">Cell membrane</location>
        <topology evidence="1">Single-pass membrane protein</topology>
    </subcellularLocation>
    <subcellularLocation>
        <location evidence="2">Membrane</location>
        <topology evidence="2">Single-pass type I membrane protein</topology>
    </subcellularLocation>
</comment>
<dbReference type="EC" id="2.7.11.1" evidence="5"/>
<dbReference type="eggNOG" id="ENOG502QPYS">
    <property type="taxonomic scope" value="Eukaryota"/>
</dbReference>
<dbReference type="Pfam" id="PF13855">
    <property type="entry name" value="LRR_8"/>
    <property type="match status" value="2"/>
</dbReference>
<dbReference type="GO" id="GO:0051707">
    <property type="term" value="P:response to other organism"/>
    <property type="evidence" value="ECO:0007669"/>
    <property type="project" value="UniProtKB-ARBA"/>
</dbReference>
<keyword evidence="20" id="KW-0325">Glycoprotein</keyword>
<dbReference type="InterPro" id="IPR011009">
    <property type="entry name" value="Kinase-like_dom_sf"/>
</dbReference>
<keyword evidence="27" id="KW-1185">Reference proteome</keyword>
<evidence type="ECO:0000259" key="25">
    <source>
        <dbReference type="PROSITE" id="PS50011"/>
    </source>
</evidence>
<protein>
    <recommendedName>
        <fullName evidence="5">non-specific serine/threonine protein kinase</fullName>
        <ecNumber evidence="5">2.7.11.1</ecNumber>
    </recommendedName>
</protein>
<dbReference type="PANTHER" id="PTHR48056">
    <property type="entry name" value="LRR RECEPTOR-LIKE SERINE/THREONINE-PROTEIN KINASE-RELATED"/>
    <property type="match status" value="1"/>
</dbReference>
<dbReference type="Gene3D" id="1.10.510.10">
    <property type="entry name" value="Transferase(Phosphotransferase) domain 1"/>
    <property type="match status" value="1"/>
</dbReference>
<dbReference type="SUPFAM" id="SSF52058">
    <property type="entry name" value="L domain-like"/>
    <property type="match status" value="1"/>
</dbReference>
<dbReference type="GO" id="GO:0006952">
    <property type="term" value="P:defense response"/>
    <property type="evidence" value="ECO:0007669"/>
    <property type="project" value="UniProtKB-ARBA"/>
</dbReference>
<evidence type="ECO:0000256" key="22">
    <source>
        <dbReference type="ARBA" id="ARBA00048679"/>
    </source>
</evidence>
<evidence type="ECO:0000256" key="19">
    <source>
        <dbReference type="ARBA" id="ARBA00023170"/>
    </source>
</evidence>
<keyword evidence="13" id="KW-0677">Repeat</keyword>
<evidence type="ECO:0000256" key="2">
    <source>
        <dbReference type="ARBA" id="ARBA00004479"/>
    </source>
</evidence>
<evidence type="ECO:0000256" key="23">
    <source>
        <dbReference type="PROSITE-ProRule" id="PRU10141"/>
    </source>
</evidence>
<dbReference type="InterPro" id="IPR003591">
    <property type="entry name" value="Leu-rich_rpt_typical-subtyp"/>
</dbReference>
<dbReference type="PROSITE" id="PS50011">
    <property type="entry name" value="PROTEIN_KINASE_DOM"/>
    <property type="match status" value="1"/>
</dbReference>
<evidence type="ECO:0000256" key="17">
    <source>
        <dbReference type="ARBA" id="ARBA00022989"/>
    </source>
</evidence>
<evidence type="ECO:0000256" key="13">
    <source>
        <dbReference type="ARBA" id="ARBA00022737"/>
    </source>
</evidence>
<keyword evidence="12" id="KW-0732">Signal</keyword>
<dbReference type="InterPro" id="IPR050647">
    <property type="entry name" value="Plant_LRR-RLKs"/>
</dbReference>
<dbReference type="FunFam" id="3.30.200.20:FF:000661">
    <property type="entry name" value="Serine-threonine protein kinase plant-type"/>
    <property type="match status" value="1"/>
</dbReference>
<dbReference type="SMART" id="SM00220">
    <property type="entry name" value="S_TKc"/>
    <property type="match status" value="1"/>
</dbReference>
<dbReference type="InterPro" id="IPR001611">
    <property type="entry name" value="Leu-rich_rpt"/>
</dbReference>
<dbReference type="InterPro" id="IPR017441">
    <property type="entry name" value="Protein_kinase_ATP_BS"/>
</dbReference>
<feature type="non-terminal residue" evidence="26">
    <location>
        <position position="1"/>
    </location>
</feature>
<dbReference type="GO" id="GO:0005886">
    <property type="term" value="C:plasma membrane"/>
    <property type="evidence" value="ECO:0007669"/>
    <property type="project" value="UniProtKB-SubCell"/>
</dbReference>
<keyword evidence="11 24" id="KW-0812">Transmembrane</keyword>
<keyword evidence="7" id="KW-0723">Serine/threonine-protein kinase</keyword>
<comment type="similarity">
    <text evidence="4">Belongs to the RLP family.</text>
</comment>
<comment type="similarity">
    <text evidence="3">Belongs to the protein kinase superfamily. Ser/Thr protein kinase family.</text>
</comment>
<keyword evidence="10" id="KW-0808">Transferase</keyword>
<evidence type="ECO:0000256" key="15">
    <source>
        <dbReference type="ARBA" id="ARBA00022777"/>
    </source>
</evidence>
<dbReference type="SMART" id="SM00369">
    <property type="entry name" value="LRR_TYP"/>
    <property type="match status" value="10"/>
</dbReference>
<feature type="transmembrane region" description="Helical" evidence="24">
    <location>
        <begin position="684"/>
        <end position="706"/>
    </location>
</feature>
<dbReference type="SUPFAM" id="SSF56112">
    <property type="entry name" value="Protein kinase-like (PK-like)"/>
    <property type="match status" value="1"/>
</dbReference>
<dbReference type="InterPro" id="IPR008271">
    <property type="entry name" value="Ser/Thr_kinase_AS"/>
</dbReference>
<dbReference type="PANTHER" id="PTHR48056:SF73">
    <property type="entry name" value="LRR RECEPTOR-LIKE SERINE_THREONINE-PROTEIN KINASE EFR"/>
    <property type="match status" value="1"/>
</dbReference>
<dbReference type="EMBL" id="KI630259">
    <property type="protein sequence ID" value="EYU43429.1"/>
    <property type="molecule type" value="Genomic_DNA"/>
</dbReference>
<feature type="binding site" evidence="23">
    <location>
        <position position="770"/>
    </location>
    <ligand>
        <name>ATP</name>
        <dbReference type="ChEBI" id="CHEBI:30616"/>
    </ligand>
</feature>
<evidence type="ECO:0000256" key="16">
    <source>
        <dbReference type="ARBA" id="ARBA00022840"/>
    </source>
</evidence>
<keyword evidence="14 23" id="KW-0547">Nucleotide-binding</keyword>
<accession>A0A022RTS1</accession>
<dbReference type="GO" id="GO:0005524">
    <property type="term" value="F:ATP binding"/>
    <property type="evidence" value="ECO:0007669"/>
    <property type="project" value="UniProtKB-UniRule"/>
</dbReference>
<name>A0A022RTS1_ERYGU</name>
<dbReference type="Gene3D" id="3.30.200.20">
    <property type="entry name" value="Phosphorylase Kinase, domain 1"/>
    <property type="match status" value="1"/>
</dbReference>
<evidence type="ECO:0000313" key="27">
    <source>
        <dbReference type="Proteomes" id="UP000030748"/>
    </source>
</evidence>
<evidence type="ECO:0000256" key="4">
    <source>
        <dbReference type="ARBA" id="ARBA00009592"/>
    </source>
</evidence>
<evidence type="ECO:0000256" key="21">
    <source>
        <dbReference type="ARBA" id="ARBA00047899"/>
    </source>
</evidence>
<feature type="domain" description="Protein kinase" evidence="25">
    <location>
        <begin position="742"/>
        <end position="1019"/>
    </location>
</feature>
<dbReference type="PROSITE" id="PS00108">
    <property type="entry name" value="PROTEIN_KINASE_ST"/>
    <property type="match status" value="1"/>
</dbReference>
<evidence type="ECO:0000313" key="26">
    <source>
        <dbReference type="EMBL" id="EYU43429.1"/>
    </source>
</evidence>